<evidence type="ECO:0000313" key="1">
    <source>
        <dbReference type="EMBL" id="MDA0640435.1"/>
    </source>
</evidence>
<organism evidence="1 2">
    <name type="scientific">Nonomuraea ferruginea</name>
    <dbReference type="NCBI Taxonomy" id="46174"/>
    <lineage>
        <taxon>Bacteria</taxon>
        <taxon>Bacillati</taxon>
        <taxon>Actinomycetota</taxon>
        <taxon>Actinomycetes</taxon>
        <taxon>Streptosporangiales</taxon>
        <taxon>Streptosporangiaceae</taxon>
        <taxon>Nonomuraea</taxon>
    </lineage>
</organism>
<reference evidence="1 2" key="1">
    <citation type="submission" date="2022-11" db="EMBL/GenBank/DDBJ databases">
        <title>Nonomuraea corallina sp. nov., a new species of the genus Nonomuraea isolated from sea side sediment in Thai sea.</title>
        <authorList>
            <person name="Ngamcharungchit C."/>
            <person name="Matsumoto A."/>
            <person name="Suriyachadkun C."/>
            <person name="Panbangred W."/>
            <person name="Inahashi Y."/>
            <person name="Intra B."/>
        </authorList>
    </citation>
    <scope>NUCLEOTIDE SEQUENCE [LARGE SCALE GENOMIC DNA]</scope>
    <source>
        <strain evidence="1 2">DSM 43553</strain>
    </source>
</reference>
<comment type="caution">
    <text evidence="1">The sequence shown here is derived from an EMBL/GenBank/DDBJ whole genome shotgun (WGS) entry which is preliminary data.</text>
</comment>
<dbReference type="RefSeq" id="WP_271275666.1">
    <property type="nucleotide sequence ID" value="NZ_BAABFD010000017.1"/>
</dbReference>
<gene>
    <name evidence="1" type="ORF">OUY24_07365</name>
</gene>
<dbReference type="EMBL" id="JAPNUD010000013">
    <property type="protein sequence ID" value="MDA0640435.1"/>
    <property type="molecule type" value="Genomic_DNA"/>
</dbReference>
<accession>A0ABT4STS4</accession>
<protein>
    <submittedName>
        <fullName evidence="1">Uncharacterized protein</fullName>
    </submittedName>
</protein>
<name>A0ABT4STS4_9ACTN</name>
<keyword evidence="2" id="KW-1185">Reference proteome</keyword>
<proteinExistence type="predicted"/>
<evidence type="ECO:0000313" key="2">
    <source>
        <dbReference type="Proteomes" id="UP001212498"/>
    </source>
</evidence>
<dbReference type="Proteomes" id="UP001212498">
    <property type="component" value="Unassembled WGS sequence"/>
</dbReference>
<sequence length="205" mass="22239">MNGYSELQLGPLDEVRATVALHPGVSLLSLAAGSVGGRPHGVPGHWRRGVAGVIGEDAAALKPLFDPYCSIIPDCLTATATMVEGDVETYLEMLEDLDPATLIRELEAEFGAGAPVHWQPVVDRPRAWLRVYARLMRRLWEDFAPTWHRAGGLLGKERERVGVAAVTGALEAVLTGLNSRFRFGGTSIRLPDQQGRRFDTWAAGS</sequence>